<gene>
    <name evidence="2" type="ORF">GCM10009104_15700</name>
</gene>
<comment type="caution">
    <text evidence="2">The sequence shown here is derived from an EMBL/GenBank/DDBJ whole genome shotgun (WGS) entry which is preliminary data.</text>
</comment>
<name>A0ABP3T840_9GAMM</name>
<organism evidence="2 3">
    <name type="scientific">Marinobacterium maritimum</name>
    <dbReference type="NCBI Taxonomy" id="500162"/>
    <lineage>
        <taxon>Bacteria</taxon>
        <taxon>Pseudomonadati</taxon>
        <taxon>Pseudomonadota</taxon>
        <taxon>Gammaproteobacteria</taxon>
        <taxon>Oceanospirillales</taxon>
        <taxon>Oceanospirillaceae</taxon>
        <taxon>Marinobacterium</taxon>
    </lineage>
</organism>
<dbReference type="Proteomes" id="UP001499915">
    <property type="component" value="Unassembled WGS sequence"/>
</dbReference>
<proteinExistence type="predicted"/>
<keyword evidence="1" id="KW-0812">Transmembrane</keyword>
<dbReference type="EMBL" id="BAAAET010000002">
    <property type="protein sequence ID" value="GAA0689982.1"/>
    <property type="molecule type" value="Genomic_DNA"/>
</dbReference>
<evidence type="ECO:0000313" key="2">
    <source>
        <dbReference type="EMBL" id="GAA0689982.1"/>
    </source>
</evidence>
<sequence>MVNSIPKEIWIAAVSAILGALASFYIPSLLKADNIELEFAPFYKEKFINIPNLLDGRVEISVDGKPQQNLSVMDVYLFNRSYKDIKKIPLTFEFYSDGNSPLPELLGKQLKVPETFPKDSVSEVVQTDRSHVRYEVSSMPVADDYDTDFIASFVFLGETSPKVRVQSDYTDNKVISIYEYDKARRERNEIIQIFSIFIPLLALFIAWLIWDTRRSSAKFLDKLGDAAEEIGEFSIGKEKLREIAIESYKRATKKTKKRVN</sequence>
<accession>A0ABP3T840</accession>
<reference evidence="3" key="1">
    <citation type="journal article" date="2019" name="Int. J. Syst. Evol. Microbiol.">
        <title>The Global Catalogue of Microorganisms (GCM) 10K type strain sequencing project: providing services to taxonomists for standard genome sequencing and annotation.</title>
        <authorList>
            <consortium name="The Broad Institute Genomics Platform"/>
            <consortium name="The Broad Institute Genome Sequencing Center for Infectious Disease"/>
            <person name="Wu L."/>
            <person name="Ma J."/>
        </authorList>
    </citation>
    <scope>NUCLEOTIDE SEQUENCE [LARGE SCALE GENOMIC DNA]</scope>
    <source>
        <strain evidence="3">JCM 15134</strain>
    </source>
</reference>
<feature type="transmembrane region" description="Helical" evidence="1">
    <location>
        <begin position="9"/>
        <end position="26"/>
    </location>
</feature>
<evidence type="ECO:0000256" key="1">
    <source>
        <dbReference type="SAM" id="Phobius"/>
    </source>
</evidence>
<keyword evidence="1" id="KW-1133">Transmembrane helix</keyword>
<evidence type="ECO:0000313" key="3">
    <source>
        <dbReference type="Proteomes" id="UP001499915"/>
    </source>
</evidence>
<protein>
    <submittedName>
        <fullName evidence="2">Uncharacterized protein</fullName>
    </submittedName>
</protein>
<keyword evidence="1" id="KW-0472">Membrane</keyword>
<keyword evidence="3" id="KW-1185">Reference proteome</keyword>
<feature type="transmembrane region" description="Helical" evidence="1">
    <location>
        <begin position="190"/>
        <end position="210"/>
    </location>
</feature>